<keyword evidence="1" id="KW-0812">Transmembrane</keyword>
<sequence>MESVTTVIAEGFGALAVIFNFIGYRQNEVNHYRAISAVALLCVSIHFFMLDAMAAGVGCLIASIRNIVALKYRSTFILYLFVALNIIFLLIEWFVLEHDAVIFIAYTSSLIFTVGSIVIEDVKRIRQWFLLAETLGLIYAVLVGSVFGTIFNLSNLTSIVLKLYREDK</sequence>
<feature type="transmembrane region" description="Helical" evidence="1">
    <location>
        <begin position="128"/>
        <end position="151"/>
    </location>
</feature>
<gene>
    <name evidence="2" type="ORF">HHX48_14545</name>
</gene>
<keyword evidence="1" id="KW-1133">Transmembrane helix</keyword>
<evidence type="ECO:0000313" key="2">
    <source>
        <dbReference type="EMBL" id="MBD3586962.1"/>
    </source>
</evidence>
<feature type="transmembrane region" description="Helical" evidence="1">
    <location>
        <begin position="101"/>
        <end position="119"/>
    </location>
</feature>
<organism evidence="2 3">
    <name type="scientific">Salinimonas profundi</name>
    <dbReference type="NCBI Taxonomy" id="2729140"/>
    <lineage>
        <taxon>Bacteria</taxon>
        <taxon>Pseudomonadati</taxon>
        <taxon>Pseudomonadota</taxon>
        <taxon>Gammaproteobacteria</taxon>
        <taxon>Alteromonadales</taxon>
        <taxon>Alteromonadaceae</taxon>
        <taxon>Alteromonas/Salinimonas group</taxon>
        <taxon>Salinimonas</taxon>
    </lineage>
</organism>
<comment type="caution">
    <text evidence="2">The sequence shown here is derived from an EMBL/GenBank/DDBJ whole genome shotgun (WGS) entry which is preliminary data.</text>
</comment>
<evidence type="ECO:0000313" key="3">
    <source>
        <dbReference type="Proteomes" id="UP000624419"/>
    </source>
</evidence>
<dbReference type="RefSeq" id="WP_191026155.1">
    <property type="nucleotide sequence ID" value="NZ_JABBXD010000009.1"/>
</dbReference>
<dbReference type="Pfam" id="PF10688">
    <property type="entry name" value="Imp-YgjV"/>
    <property type="match status" value="1"/>
</dbReference>
<proteinExistence type="predicted"/>
<name>A0ABR8LRA6_9ALTE</name>
<dbReference type="EMBL" id="JABBXD010000009">
    <property type="protein sequence ID" value="MBD3586962.1"/>
    <property type="molecule type" value="Genomic_DNA"/>
</dbReference>
<feature type="transmembrane region" description="Helical" evidence="1">
    <location>
        <begin position="7"/>
        <end position="25"/>
    </location>
</feature>
<protein>
    <submittedName>
        <fullName evidence="2">YgjV family protein</fullName>
    </submittedName>
</protein>
<evidence type="ECO:0000256" key="1">
    <source>
        <dbReference type="SAM" id="Phobius"/>
    </source>
</evidence>
<feature type="transmembrane region" description="Helical" evidence="1">
    <location>
        <begin position="76"/>
        <end position="95"/>
    </location>
</feature>
<dbReference type="Proteomes" id="UP000624419">
    <property type="component" value="Unassembled WGS sequence"/>
</dbReference>
<keyword evidence="1" id="KW-0472">Membrane</keyword>
<dbReference type="InterPro" id="IPR019629">
    <property type="entry name" value="Uncharacterised_HI1736/YgjV"/>
</dbReference>
<feature type="transmembrane region" description="Helical" evidence="1">
    <location>
        <begin position="37"/>
        <end position="64"/>
    </location>
</feature>
<keyword evidence="3" id="KW-1185">Reference proteome</keyword>
<accession>A0ABR8LRA6</accession>
<reference evidence="2 3" key="1">
    <citation type="submission" date="2020-04" db="EMBL/GenBank/DDBJ databases">
        <title>Salinimonas sp. HHU 13199.</title>
        <authorList>
            <person name="Cui X."/>
            <person name="Zhang D."/>
        </authorList>
    </citation>
    <scope>NUCLEOTIDE SEQUENCE [LARGE SCALE GENOMIC DNA]</scope>
    <source>
        <strain evidence="2 3">HHU 13199</strain>
    </source>
</reference>